<dbReference type="InterPro" id="IPR043764">
    <property type="entry name" value="DUF5710"/>
</dbReference>
<dbReference type="EMBL" id="JBHSAJ010000013">
    <property type="protein sequence ID" value="MFC3934202.1"/>
    <property type="molecule type" value="Genomic_DNA"/>
</dbReference>
<keyword evidence="3" id="KW-1185">Reference proteome</keyword>
<evidence type="ECO:0000259" key="1">
    <source>
        <dbReference type="Pfam" id="PF18974"/>
    </source>
</evidence>
<organism evidence="2 3">
    <name type="scientific">Acidovorax facilis</name>
    <dbReference type="NCBI Taxonomy" id="12917"/>
    <lineage>
        <taxon>Bacteria</taxon>
        <taxon>Pseudomonadati</taxon>
        <taxon>Pseudomonadota</taxon>
        <taxon>Betaproteobacteria</taxon>
        <taxon>Burkholderiales</taxon>
        <taxon>Comamonadaceae</taxon>
        <taxon>Acidovorax</taxon>
    </lineage>
</organism>
<feature type="domain" description="DUF5710" evidence="1">
    <location>
        <begin position="3"/>
        <end position="46"/>
    </location>
</feature>
<sequence>MSRQYLNVPFAQKDAAKSLGARFDGAVKRWYVDEGRDLAVFTQWLPTPVEAPSSLSPSSTDLALPLSEGTLALPHAKGIPLSRKVSHRGCGGKLGLPGDSSCIHTKTASERLNRPGF</sequence>
<accession>A0ABV8D736</accession>
<dbReference type="Proteomes" id="UP001595693">
    <property type="component" value="Unassembled WGS sequence"/>
</dbReference>
<proteinExistence type="predicted"/>
<comment type="caution">
    <text evidence="2">The sequence shown here is derived from an EMBL/GenBank/DDBJ whole genome shotgun (WGS) entry which is preliminary data.</text>
</comment>
<name>A0ABV8D736_9BURK</name>
<gene>
    <name evidence="2" type="ORF">ACFOW3_06145</name>
</gene>
<protein>
    <submittedName>
        <fullName evidence="2">DUF5710 domain-containing protein</fullName>
    </submittedName>
</protein>
<evidence type="ECO:0000313" key="3">
    <source>
        <dbReference type="Proteomes" id="UP001595693"/>
    </source>
</evidence>
<dbReference type="RefSeq" id="WP_377806907.1">
    <property type="nucleotide sequence ID" value="NZ_JBHSAJ010000013.1"/>
</dbReference>
<dbReference type="Pfam" id="PF18974">
    <property type="entry name" value="DUF5710"/>
    <property type="match status" value="1"/>
</dbReference>
<reference evidence="3" key="1">
    <citation type="journal article" date="2019" name="Int. J. Syst. Evol. Microbiol.">
        <title>The Global Catalogue of Microorganisms (GCM) 10K type strain sequencing project: providing services to taxonomists for standard genome sequencing and annotation.</title>
        <authorList>
            <consortium name="The Broad Institute Genomics Platform"/>
            <consortium name="The Broad Institute Genome Sequencing Center for Infectious Disease"/>
            <person name="Wu L."/>
            <person name="Ma J."/>
        </authorList>
    </citation>
    <scope>NUCLEOTIDE SEQUENCE [LARGE SCALE GENOMIC DNA]</scope>
    <source>
        <strain evidence="3">CCUG 2113</strain>
    </source>
</reference>
<evidence type="ECO:0000313" key="2">
    <source>
        <dbReference type="EMBL" id="MFC3934202.1"/>
    </source>
</evidence>